<gene>
    <name evidence="1" type="ORF">J3S90_08795</name>
</gene>
<organism evidence="1 2">
    <name type="scientific">Flavobacterium flabelliforme</name>
    <dbReference type="NCBI Taxonomy" id="2816119"/>
    <lineage>
        <taxon>Bacteria</taxon>
        <taxon>Pseudomonadati</taxon>
        <taxon>Bacteroidota</taxon>
        <taxon>Flavobacteriia</taxon>
        <taxon>Flavobacteriales</taxon>
        <taxon>Flavobacteriaceae</taxon>
        <taxon>Flavobacterium</taxon>
    </lineage>
</organism>
<evidence type="ECO:0000313" key="2">
    <source>
        <dbReference type="Proteomes" id="UP000674217"/>
    </source>
</evidence>
<comment type="caution">
    <text evidence="1">The sequence shown here is derived from an EMBL/GenBank/DDBJ whole genome shotgun (WGS) entry which is preliminary data.</text>
</comment>
<dbReference type="Pfam" id="PF11185">
    <property type="entry name" value="DUF2971"/>
    <property type="match status" value="1"/>
</dbReference>
<dbReference type="Proteomes" id="UP000674217">
    <property type="component" value="Unassembled WGS sequence"/>
</dbReference>
<proteinExistence type="predicted"/>
<name>A0ABS5CTF0_9FLAO</name>
<keyword evidence="2" id="KW-1185">Reference proteome</keyword>
<dbReference type="EMBL" id="JAGFBU010000003">
    <property type="protein sequence ID" value="MBP4141899.1"/>
    <property type="molecule type" value="Genomic_DNA"/>
</dbReference>
<dbReference type="RefSeq" id="WP_210645879.1">
    <property type="nucleotide sequence ID" value="NZ_JAGFBU010000003.1"/>
</dbReference>
<reference evidence="1 2" key="1">
    <citation type="submission" date="2021-03" db="EMBL/GenBank/DDBJ databases">
        <title>Flavobacterium Flabelliformis Sp. Nov. And Flavobacterium Geliluteum Sp. Nov., Two Novel Multidrug Resistant Psychrophilic Species Isolated From Antarctica.</title>
        <authorList>
            <person name="Kralova S."/>
            <person name="Busse H.J."/>
            <person name="Bezdicek M."/>
            <person name="Nykrynova M."/>
            <person name="Kroupova E."/>
            <person name="Krsek D."/>
            <person name="Sedlacek I."/>
        </authorList>
    </citation>
    <scope>NUCLEOTIDE SEQUENCE [LARGE SCALE GENOMIC DNA]</scope>
    <source>
        <strain evidence="1 2">P4023</strain>
    </source>
</reference>
<accession>A0ABS5CTF0</accession>
<evidence type="ECO:0000313" key="1">
    <source>
        <dbReference type="EMBL" id="MBP4141899.1"/>
    </source>
</evidence>
<dbReference type="InterPro" id="IPR021352">
    <property type="entry name" value="DUF2971"/>
</dbReference>
<sequence length="232" mass="27577">MKLFRFQAINKLTLQNLNNQKNWIADPYEFNDPFEFSLYDKLFIDDYGDSRPLTQIETININKFREEINDYGVVCYSSDYTNKLLWSHYGDQHKGMCLVFEISKEKMEVIYKVNYQQRLPEINITDDSDTFDDIVKIVTTKSTEWKYENEYREVFLSKNMLDDYPGELVEIVFGCRTPFEDIKMLTDIAVSKNKEILISKMVISNSEYNLGNMRIGDNTKIPEVWKENNFKF</sequence>
<protein>
    <submittedName>
        <fullName evidence="1">DUF2971 domain-containing protein</fullName>
    </submittedName>
</protein>